<organism evidence="3 4">
    <name type="scientific">Diploscapter pachys</name>
    <dbReference type="NCBI Taxonomy" id="2018661"/>
    <lineage>
        <taxon>Eukaryota</taxon>
        <taxon>Metazoa</taxon>
        <taxon>Ecdysozoa</taxon>
        <taxon>Nematoda</taxon>
        <taxon>Chromadorea</taxon>
        <taxon>Rhabditida</taxon>
        <taxon>Rhabditina</taxon>
        <taxon>Rhabditomorpha</taxon>
        <taxon>Rhabditoidea</taxon>
        <taxon>Rhabditidae</taxon>
        <taxon>Diploscapter</taxon>
    </lineage>
</organism>
<dbReference type="Pfam" id="PF02214">
    <property type="entry name" value="BTB_2"/>
    <property type="match status" value="1"/>
</dbReference>
<evidence type="ECO:0000259" key="2">
    <source>
        <dbReference type="Pfam" id="PF02214"/>
    </source>
</evidence>
<dbReference type="SUPFAM" id="SSF54695">
    <property type="entry name" value="POZ domain"/>
    <property type="match status" value="1"/>
</dbReference>
<dbReference type="EMBL" id="LIAE01010218">
    <property type="protein sequence ID" value="PAV65185.1"/>
    <property type="molecule type" value="Genomic_DNA"/>
</dbReference>
<feature type="region of interest" description="Disordered" evidence="1">
    <location>
        <begin position="130"/>
        <end position="152"/>
    </location>
</feature>
<evidence type="ECO:0000313" key="4">
    <source>
        <dbReference type="Proteomes" id="UP000218231"/>
    </source>
</evidence>
<dbReference type="InterPro" id="IPR011333">
    <property type="entry name" value="SKP1/BTB/POZ_sf"/>
</dbReference>
<evidence type="ECO:0000256" key="1">
    <source>
        <dbReference type="SAM" id="MobiDB-lite"/>
    </source>
</evidence>
<feature type="compositionally biased region" description="Polar residues" evidence="1">
    <location>
        <begin position="136"/>
        <end position="152"/>
    </location>
</feature>
<dbReference type="AlphaFoldDB" id="A0A2A2JU18"/>
<reference evidence="3 4" key="1">
    <citation type="journal article" date="2017" name="Curr. Biol.">
        <title>Genome architecture and evolution of a unichromosomal asexual nematode.</title>
        <authorList>
            <person name="Fradin H."/>
            <person name="Zegar C."/>
            <person name="Gutwein M."/>
            <person name="Lucas J."/>
            <person name="Kovtun M."/>
            <person name="Corcoran D."/>
            <person name="Baugh L.R."/>
            <person name="Kiontke K."/>
            <person name="Gunsalus K."/>
            <person name="Fitch D.H."/>
            <person name="Piano F."/>
        </authorList>
    </citation>
    <scope>NUCLEOTIDE SEQUENCE [LARGE SCALE GENOMIC DNA]</scope>
    <source>
        <strain evidence="3">PF1309</strain>
    </source>
</reference>
<dbReference type="InterPro" id="IPR003131">
    <property type="entry name" value="T1-type_BTB"/>
</dbReference>
<proteinExistence type="predicted"/>
<comment type="caution">
    <text evidence="3">The sequence shown here is derived from an EMBL/GenBank/DDBJ whole genome shotgun (WGS) entry which is preliminary data.</text>
</comment>
<name>A0A2A2JU18_9BILA</name>
<feature type="domain" description="Potassium channel tetramerisation-type BTB" evidence="2">
    <location>
        <begin position="15"/>
        <end position="96"/>
    </location>
</feature>
<gene>
    <name evidence="3" type="ORF">WR25_14514</name>
</gene>
<dbReference type="Gene3D" id="3.30.710.10">
    <property type="entry name" value="Potassium Channel Kv1.1, Chain A"/>
    <property type="match status" value="1"/>
</dbReference>
<dbReference type="GO" id="GO:0051260">
    <property type="term" value="P:protein homooligomerization"/>
    <property type="evidence" value="ECO:0007669"/>
    <property type="project" value="InterPro"/>
</dbReference>
<sequence>MDMETLYFKSELTWINLFVGGELYPVQLRTLLNSETCGSYFKDKVHKESEGIRVSAVQWESSPNHIKYRIDIDRDGTLFRQVLQYIRNGAKTSVPEDQFTLQAQPSQDLLKKINQALDQAEKNIATRKEPYDLLNRPNSQRPNQQSVQQGQTGNLLNEATKILVQKYGFDILDQLQGINVQQILSQRQNQNRRG</sequence>
<accession>A0A2A2JU18</accession>
<protein>
    <recommendedName>
        <fullName evidence="2">Potassium channel tetramerisation-type BTB domain-containing protein</fullName>
    </recommendedName>
</protein>
<keyword evidence="4" id="KW-1185">Reference proteome</keyword>
<dbReference type="Proteomes" id="UP000218231">
    <property type="component" value="Unassembled WGS sequence"/>
</dbReference>
<dbReference type="STRING" id="2018661.A0A2A2JU18"/>
<evidence type="ECO:0000313" key="3">
    <source>
        <dbReference type="EMBL" id="PAV65185.1"/>
    </source>
</evidence>
<dbReference type="OrthoDB" id="2414723at2759"/>